<evidence type="ECO:0000256" key="1">
    <source>
        <dbReference type="SAM" id="Phobius"/>
    </source>
</evidence>
<dbReference type="Proteomes" id="UP000737018">
    <property type="component" value="Unassembled WGS sequence"/>
</dbReference>
<comment type="caution">
    <text evidence="2">The sequence shown here is derived from an EMBL/GenBank/DDBJ whole genome shotgun (WGS) entry which is preliminary data.</text>
</comment>
<feature type="non-terminal residue" evidence="2">
    <location>
        <position position="1"/>
    </location>
</feature>
<dbReference type="OrthoDB" id="10559967at2759"/>
<keyword evidence="1" id="KW-0812">Transmembrane</keyword>
<proteinExistence type="predicted"/>
<feature type="transmembrane region" description="Helical" evidence="1">
    <location>
        <begin position="64"/>
        <end position="87"/>
    </location>
</feature>
<reference evidence="2" key="1">
    <citation type="submission" date="2020-03" db="EMBL/GenBank/DDBJ databases">
        <title>Castanea mollissima Vanexum genome sequencing.</title>
        <authorList>
            <person name="Staton M."/>
        </authorList>
    </citation>
    <scope>NUCLEOTIDE SEQUENCE</scope>
    <source>
        <tissue evidence="2">Leaf</tissue>
    </source>
</reference>
<evidence type="ECO:0000313" key="3">
    <source>
        <dbReference type="Proteomes" id="UP000737018"/>
    </source>
</evidence>
<dbReference type="EMBL" id="JRKL02013184">
    <property type="protein sequence ID" value="KAF3943011.1"/>
    <property type="molecule type" value="Genomic_DNA"/>
</dbReference>
<keyword evidence="1" id="KW-0472">Membrane</keyword>
<keyword evidence="3" id="KW-1185">Reference proteome</keyword>
<gene>
    <name evidence="2" type="ORF">CMV_030391</name>
</gene>
<sequence length="198" mass="21534">VAGSVRSLGGYGLMLRSRSVGLARWCSGGMVWLDLAIWSLGGYGLARSGGYRLMLGSHSVGLVWWWRGLAGSGGCGFFGFWSGLHGGPRVCHGLMKRAIRFAQLPTYRSSVLSQGGQQNSTMIGDDENYEFMGFGLLIFTPQKLKQDSHFSKGKGKKYKNATTTEFCHLHAAATEAGAPNKLVCNRIDGIFQVEKMVM</sequence>
<protein>
    <submittedName>
        <fullName evidence="2">Uncharacterized protein</fullName>
    </submittedName>
</protein>
<accession>A0A8J4Q666</accession>
<dbReference type="AlphaFoldDB" id="A0A8J4Q666"/>
<keyword evidence="1" id="KW-1133">Transmembrane helix</keyword>
<evidence type="ECO:0000313" key="2">
    <source>
        <dbReference type="EMBL" id="KAF3943011.1"/>
    </source>
</evidence>
<name>A0A8J4Q666_9ROSI</name>
<feature type="transmembrane region" description="Helical" evidence="1">
    <location>
        <begin position="22"/>
        <end position="44"/>
    </location>
</feature>
<organism evidence="2 3">
    <name type="scientific">Castanea mollissima</name>
    <name type="common">Chinese chestnut</name>
    <dbReference type="NCBI Taxonomy" id="60419"/>
    <lineage>
        <taxon>Eukaryota</taxon>
        <taxon>Viridiplantae</taxon>
        <taxon>Streptophyta</taxon>
        <taxon>Embryophyta</taxon>
        <taxon>Tracheophyta</taxon>
        <taxon>Spermatophyta</taxon>
        <taxon>Magnoliopsida</taxon>
        <taxon>eudicotyledons</taxon>
        <taxon>Gunneridae</taxon>
        <taxon>Pentapetalae</taxon>
        <taxon>rosids</taxon>
        <taxon>fabids</taxon>
        <taxon>Fagales</taxon>
        <taxon>Fagaceae</taxon>
        <taxon>Castanea</taxon>
    </lineage>
</organism>